<accession>D8RLW0</accession>
<keyword evidence="1" id="KW-0677">Repeat</keyword>
<feature type="repeat" description="PPR" evidence="2">
    <location>
        <begin position="25"/>
        <end position="59"/>
    </location>
</feature>
<dbReference type="InterPro" id="IPR046960">
    <property type="entry name" value="PPR_At4g14850-like_plant"/>
</dbReference>
<dbReference type="PANTHER" id="PTHR47926">
    <property type="entry name" value="PENTATRICOPEPTIDE REPEAT-CONTAINING PROTEIN"/>
    <property type="match status" value="1"/>
</dbReference>
<name>D8RLW0_SELML</name>
<dbReference type="Pfam" id="PF01535">
    <property type="entry name" value="PPR"/>
    <property type="match status" value="4"/>
</dbReference>
<dbReference type="PANTHER" id="PTHR47926:SF533">
    <property type="entry name" value="DYW DOMAIN-CONTAINING PROTEIN"/>
    <property type="match status" value="1"/>
</dbReference>
<dbReference type="Pfam" id="PF13041">
    <property type="entry name" value="PPR_2"/>
    <property type="match status" value="1"/>
</dbReference>
<dbReference type="NCBIfam" id="TIGR00756">
    <property type="entry name" value="PPR"/>
    <property type="match status" value="3"/>
</dbReference>
<feature type="repeat" description="PPR" evidence="2">
    <location>
        <begin position="129"/>
        <end position="163"/>
    </location>
</feature>
<dbReference type="EMBL" id="GL377583">
    <property type="protein sequence ID" value="EFJ26995.1"/>
    <property type="molecule type" value="Genomic_DNA"/>
</dbReference>
<evidence type="ECO:0000256" key="2">
    <source>
        <dbReference type="PROSITE-ProRule" id="PRU00708"/>
    </source>
</evidence>
<dbReference type="eggNOG" id="KOG4197">
    <property type="taxonomic scope" value="Eukaryota"/>
</dbReference>
<dbReference type="Gramene" id="EFJ26995">
    <property type="protein sequence ID" value="EFJ26995"/>
    <property type="gene ID" value="SELMODRAFT_96227"/>
</dbReference>
<reference evidence="3 4" key="1">
    <citation type="journal article" date="2011" name="Science">
        <title>The Selaginella genome identifies genetic changes associated with the evolution of vascular plants.</title>
        <authorList>
            <person name="Banks J.A."/>
            <person name="Nishiyama T."/>
            <person name="Hasebe M."/>
            <person name="Bowman J.L."/>
            <person name="Gribskov M."/>
            <person name="dePamphilis C."/>
            <person name="Albert V.A."/>
            <person name="Aono N."/>
            <person name="Aoyama T."/>
            <person name="Ambrose B.A."/>
            <person name="Ashton N.W."/>
            <person name="Axtell M.J."/>
            <person name="Barker E."/>
            <person name="Barker M.S."/>
            <person name="Bennetzen J.L."/>
            <person name="Bonawitz N.D."/>
            <person name="Chapple C."/>
            <person name="Cheng C."/>
            <person name="Correa L.G."/>
            <person name="Dacre M."/>
            <person name="DeBarry J."/>
            <person name="Dreyer I."/>
            <person name="Elias M."/>
            <person name="Engstrom E.M."/>
            <person name="Estelle M."/>
            <person name="Feng L."/>
            <person name="Finet C."/>
            <person name="Floyd S.K."/>
            <person name="Frommer W.B."/>
            <person name="Fujita T."/>
            <person name="Gramzow L."/>
            <person name="Gutensohn M."/>
            <person name="Harholt J."/>
            <person name="Hattori M."/>
            <person name="Heyl A."/>
            <person name="Hirai T."/>
            <person name="Hiwatashi Y."/>
            <person name="Ishikawa M."/>
            <person name="Iwata M."/>
            <person name="Karol K.G."/>
            <person name="Koehler B."/>
            <person name="Kolukisaoglu U."/>
            <person name="Kubo M."/>
            <person name="Kurata T."/>
            <person name="Lalonde S."/>
            <person name="Li K."/>
            <person name="Li Y."/>
            <person name="Litt A."/>
            <person name="Lyons E."/>
            <person name="Manning G."/>
            <person name="Maruyama T."/>
            <person name="Michael T.P."/>
            <person name="Mikami K."/>
            <person name="Miyazaki S."/>
            <person name="Morinaga S."/>
            <person name="Murata T."/>
            <person name="Mueller-Roeber B."/>
            <person name="Nelson D.R."/>
            <person name="Obara M."/>
            <person name="Oguri Y."/>
            <person name="Olmstead R.G."/>
            <person name="Onodera N."/>
            <person name="Petersen B.L."/>
            <person name="Pils B."/>
            <person name="Prigge M."/>
            <person name="Rensing S.A."/>
            <person name="Riano-Pachon D.M."/>
            <person name="Roberts A.W."/>
            <person name="Sato Y."/>
            <person name="Scheller H.V."/>
            <person name="Schulz B."/>
            <person name="Schulz C."/>
            <person name="Shakirov E.V."/>
            <person name="Shibagaki N."/>
            <person name="Shinohara N."/>
            <person name="Shippen D.E."/>
            <person name="Soerensen I."/>
            <person name="Sotooka R."/>
            <person name="Sugimoto N."/>
            <person name="Sugita M."/>
            <person name="Sumikawa N."/>
            <person name="Tanurdzic M."/>
            <person name="Theissen G."/>
            <person name="Ulvskov P."/>
            <person name="Wakazuki S."/>
            <person name="Weng J.K."/>
            <person name="Willats W.W."/>
            <person name="Wipf D."/>
            <person name="Wolf P.G."/>
            <person name="Yang L."/>
            <person name="Zimmer A.D."/>
            <person name="Zhu Q."/>
            <person name="Mitros T."/>
            <person name="Hellsten U."/>
            <person name="Loque D."/>
            <person name="Otillar R."/>
            <person name="Salamov A."/>
            <person name="Schmutz J."/>
            <person name="Shapiro H."/>
            <person name="Lindquist E."/>
            <person name="Lucas S."/>
            <person name="Rokhsar D."/>
            <person name="Grigoriev I.V."/>
        </authorList>
    </citation>
    <scope>NUCLEOTIDE SEQUENCE [LARGE SCALE GENOMIC DNA]</scope>
</reference>
<dbReference type="KEGG" id="smo:SELMODRAFT_96227"/>
<dbReference type="InterPro" id="IPR002885">
    <property type="entry name" value="PPR_rpt"/>
</dbReference>
<dbReference type="Proteomes" id="UP000001514">
    <property type="component" value="Unassembled WGS sequence"/>
</dbReference>
<protein>
    <recommendedName>
        <fullName evidence="5">Pentacotripeptide-repeat region of PRORP domain-containing protein</fullName>
    </recommendedName>
</protein>
<evidence type="ECO:0000256" key="1">
    <source>
        <dbReference type="ARBA" id="ARBA00022737"/>
    </source>
</evidence>
<proteinExistence type="predicted"/>
<gene>
    <name evidence="3" type="ORF">SELMODRAFT_96227</name>
</gene>
<dbReference type="GO" id="GO:0009451">
    <property type="term" value="P:RNA modification"/>
    <property type="evidence" value="ECO:0007669"/>
    <property type="project" value="InterPro"/>
</dbReference>
<evidence type="ECO:0000313" key="3">
    <source>
        <dbReference type="EMBL" id="EFJ26995.1"/>
    </source>
</evidence>
<dbReference type="FunFam" id="1.25.40.10:FF:000090">
    <property type="entry name" value="Pentatricopeptide repeat-containing protein, chloroplastic"/>
    <property type="match status" value="1"/>
</dbReference>
<dbReference type="PROSITE" id="PS51375">
    <property type="entry name" value="PPR"/>
    <property type="match status" value="2"/>
</dbReference>
<dbReference type="HOGENOM" id="CLU_002706_0_0_1"/>
<dbReference type="InParanoid" id="D8RLW0"/>
<dbReference type="Gene3D" id="1.25.40.10">
    <property type="entry name" value="Tetratricopeptide repeat domain"/>
    <property type="match status" value="3"/>
</dbReference>
<dbReference type="OrthoDB" id="185373at2759"/>
<evidence type="ECO:0008006" key="5">
    <source>
        <dbReference type="Google" id="ProtNLM"/>
    </source>
</evidence>
<keyword evidence="4" id="KW-1185">Reference proteome</keyword>
<sequence>MIAANAQNGQMLKAKELFDRMPERDVVAWTTMVTGHCQNGESKKAMAAFTAMDLEGVEANEMTFVSFLDACAATTAIAQGRALHGDLLLRPAVWSNVIVKNAVVNLYGRCGEIESAREIFEGMSSWSRTIVSWTAMATAYAHNGFGRKAVEIFRAMVLEGVAPDGVSIVGMLYACNHAGMIEDGWQCLAGIEQDYSLAPAIVHYVCAIDLLGRTGRVREAEEVINVMPFEPDFLTWNTLLAACRVHGDFDRANRAAERVFELDPGAVGSYILLDSSR</sequence>
<evidence type="ECO:0000313" key="4">
    <source>
        <dbReference type="Proteomes" id="UP000001514"/>
    </source>
</evidence>
<dbReference type="InterPro" id="IPR011990">
    <property type="entry name" value="TPR-like_helical_dom_sf"/>
</dbReference>
<organism evidence="4">
    <name type="scientific">Selaginella moellendorffii</name>
    <name type="common">Spikemoss</name>
    <dbReference type="NCBI Taxonomy" id="88036"/>
    <lineage>
        <taxon>Eukaryota</taxon>
        <taxon>Viridiplantae</taxon>
        <taxon>Streptophyta</taxon>
        <taxon>Embryophyta</taxon>
        <taxon>Tracheophyta</taxon>
        <taxon>Lycopodiopsida</taxon>
        <taxon>Selaginellales</taxon>
        <taxon>Selaginellaceae</taxon>
        <taxon>Selaginella</taxon>
    </lineage>
</organism>
<dbReference type="AlphaFoldDB" id="D8RLW0"/>
<dbReference type="GO" id="GO:0003723">
    <property type="term" value="F:RNA binding"/>
    <property type="evidence" value="ECO:0007669"/>
    <property type="project" value="InterPro"/>
</dbReference>